<feature type="transmembrane region" description="Helical" evidence="7">
    <location>
        <begin position="106"/>
        <end position="123"/>
    </location>
</feature>
<comment type="subcellular location">
    <subcellularLocation>
        <location evidence="1">Cell membrane</location>
        <topology evidence="1">Multi-pass membrane protein</topology>
    </subcellularLocation>
</comment>
<reference evidence="10" key="1">
    <citation type="journal article" date="2019" name="Int. J. Syst. Evol. Microbiol.">
        <title>The Global Catalogue of Microorganisms (GCM) 10K type strain sequencing project: providing services to taxonomists for standard genome sequencing and annotation.</title>
        <authorList>
            <consortium name="The Broad Institute Genomics Platform"/>
            <consortium name="The Broad Institute Genome Sequencing Center for Infectious Disease"/>
            <person name="Wu L."/>
            <person name="Ma J."/>
        </authorList>
    </citation>
    <scope>NUCLEOTIDE SEQUENCE [LARGE SCALE GENOMIC DNA]</scope>
    <source>
        <strain evidence="10">CCUG 46385</strain>
    </source>
</reference>
<keyword evidence="10" id="KW-1185">Reference proteome</keyword>
<keyword evidence="3" id="KW-1003">Cell membrane</keyword>
<dbReference type="SUPFAM" id="SSF103481">
    <property type="entry name" value="Multidrug resistance efflux transporter EmrE"/>
    <property type="match status" value="2"/>
</dbReference>
<feature type="transmembrane region" description="Helical" evidence="7">
    <location>
        <begin position="44"/>
        <end position="62"/>
    </location>
</feature>
<feature type="domain" description="EamA" evidence="8">
    <location>
        <begin position="158"/>
        <end position="300"/>
    </location>
</feature>
<feature type="transmembrane region" description="Helical" evidence="7">
    <location>
        <begin position="132"/>
        <end position="151"/>
    </location>
</feature>
<evidence type="ECO:0000256" key="1">
    <source>
        <dbReference type="ARBA" id="ARBA00004651"/>
    </source>
</evidence>
<dbReference type="Proteomes" id="UP001595916">
    <property type="component" value="Unassembled WGS sequence"/>
</dbReference>
<evidence type="ECO:0000256" key="6">
    <source>
        <dbReference type="ARBA" id="ARBA00023136"/>
    </source>
</evidence>
<feature type="transmembrane region" description="Helical" evidence="7">
    <location>
        <begin position="157"/>
        <end position="176"/>
    </location>
</feature>
<feature type="transmembrane region" description="Helical" evidence="7">
    <location>
        <begin position="283"/>
        <end position="300"/>
    </location>
</feature>
<evidence type="ECO:0000256" key="4">
    <source>
        <dbReference type="ARBA" id="ARBA00022692"/>
    </source>
</evidence>
<dbReference type="PROSITE" id="PS51257">
    <property type="entry name" value="PROKAR_LIPOPROTEIN"/>
    <property type="match status" value="1"/>
</dbReference>
<comment type="similarity">
    <text evidence="2">Belongs to the EamA transporter family.</text>
</comment>
<feature type="transmembrane region" description="Helical" evidence="7">
    <location>
        <begin position="74"/>
        <end position="91"/>
    </location>
</feature>
<dbReference type="InterPro" id="IPR000620">
    <property type="entry name" value="EamA_dom"/>
</dbReference>
<evidence type="ECO:0000256" key="2">
    <source>
        <dbReference type="ARBA" id="ARBA00007362"/>
    </source>
</evidence>
<accession>A0ABV9QMQ2</accession>
<evidence type="ECO:0000313" key="9">
    <source>
        <dbReference type="EMBL" id="MFC4804997.1"/>
    </source>
</evidence>
<dbReference type="RefSeq" id="WP_379788533.1">
    <property type="nucleotide sequence ID" value="NZ_JBHSHL010000030.1"/>
</dbReference>
<keyword evidence="6 7" id="KW-0472">Membrane</keyword>
<dbReference type="Pfam" id="PF00892">
    <property type="entry name" value="EamA"/>
    <property type="match status" value="2"/>
</dbReference>
<keyword evidence="4 7" id="KW-0812">Transmembrane</keyword>
<evidence type="ECO:0000259" key="8">
    <source>
        <dbReference type="Pfam" id="PF00892"/>
    </source>
</evidence>
<dbReference type="PANTHER" id="PTHR32322:SF18">
    <property type="entry name" value="S-ADENOSYLMETHIONINE_S-ADENOSYLHOMOCYSTEINE TRANSPORTER"/>
    <property type="match status" value="1"/>
</dbReference>
<name>A0ABV9QMQ2_9FIRM</name>
<organism evidence="9 10">
    <name type="scientific">Filifactor villosus</name>
    <dbReference type="NCBI Taxonomy" id="29374"/>
    <lineage>
        <taxon>Bacteria</taxon>
        <taxon>Bacillati</taxon>
        <taxon>Bacillota</taxon>
        <taxon>Clostridia</taxon>
        <taxon>Peptostreptococcales</taxon>
        <taxon>Filifactoraceae</taxon>
        <taxon>Filifactor</taxon>
    </lineage>
</organism>
<proteinExistence type="inferred from homology"/>
<sequence>MEGEKRKNKGMWIGVSAALGCEIIFGLSYIFTKQATDVATPLALLSWRFVIAFFAVNLPVLCGRFKVGLRGRKIGLLFLIATLDPVIYFVGETVGISRTTASESGAFLACIPIASLFASSMILHKRPNRNQIIGVCVTVAGVLITVFAVGLEASFSPFGYAMLCVGVISYALYCVFVEKAEEFTGFEITYVMLFAGALVFATIAVAQAVFEGRLFSLVSLPFRERSFLIAVLYQGLGSSIIAFFLSNIAIANIGVNRTASFIGVATVVSIIGGVVILGERFSALQWTGVVLIVAGVYMSNSRVGKEG</sequence>
<dbReference type="InterPro" id="IPR037185">
    <property type="entry name" value="EmrE-like"/>
</dbReference>
<comment type="caution">
    <text evidence="9">The sequence shown here is derived from an EMBL/GenBank/DDBJ whole genome shotgun (WGS) entry which is preliminary data.</text>
</comment>
<evidence type="ECO:0000256" key="3">
    <source>
        <dbReference type="ARBA" id="ARBA00022475"/>
    </source>
</evidence>
<feature type="transmembrane region" description="Helical" evidence="7">
    <location>
        <begin position="12"/>
        <end position="32"/>
    </location>
</feature>
<evidence type="ECO:0000313" key="10">
    <source>
        <dbReference type="Proteomes" id="UP001595916"/>
    </source>
</evidence>
<dbReference type="PANTHER" id="PTHR32322">
    <property type="entry name" value="INNER MEMBRANE TRANSPORTER"/>
    <property type="match status" value="1"/>
</dbReference>
<dbReference type="Gene3D" id="1.10.3730.20">
    <property type="match status" value="1"/>
</dbReference>
<gene>
    <name evidence="9" type="ORF">ACFO4R_07875</name>
</gene>
<dbReference type="InterPro" id="IPR050638">
    <property type="entry name" value="AA-Vitamin_Transporters"/>
</dbReference>
<evidence type="ECO:0000256" key="5">
    <source>
        <dbReference type="ARBA" id="ARBA00022989"/>
    </source>
</evidence>
<feature type="transmembrane region" description="Helical" evidence="7">
    <location>
        <begin position="258"/>
        <end position="277"/>
    </location>
</feature>
<feature type="transmembrane region" description="Helical" evidence="7">
    <location>
        <begin position="230"/>
        <end position="251"/>
    </location>
</feature>
<protein>
    <submittedName>
        <fullName evidence="9">DMT family transporter</fullName>
    </submittedName>
</protein>
<feature type="domain" description="EamA" evidence="8">
    <location>
        <begin position="13"/>
        <end position="146"/>
    </location>
</feature>
<evidence type="ECO:0000256" key="7">
    <source>
        <dbReference type="SAM" id="Phobius"/>
    </source>
</evidence>
<feature type="transmembrane region" description="Helical" evidence="7">
    <location>
        <begin position="188"/>
        <end position="210"/>
    </location>
</feature>
<keyword evidence="5 7" id="KW-1133">Transmembrane helix</keyword>
<dbReference type="EMBL" id="JBHSHL010000030">
    <property type="protein sequence ID" value="MFC4804997.1"/>
    <property type="molecule type" value="Genomic_DNA"/>
</dbReference>